<dbReference type="EMBL" id="BMAV01017298">
    <property type="protein sequence ID" value="GFY68846.1"/>
    <property type="molecule type" value="Genomic_DNA"/>
</dbReference>
<feature type="coiled-coil region" evidence="1">
    <location>
        <begin position="100"/>
        <end position="148"/>
    </location>
</feature>
<keyword evidence="3" id="KW-1185">Reference proteome</keyword>
<gene>
    <name evidence="2" type="primary">NCL1_25951</name>
    <name evidence="2" type="ORF">TNIN_140551</name>
</gene>
<proteinExistence type="predicted"/>
<dbReference type="AlphaFoldDB" id="A0A8X6Y9W6"/>
<protein>
    <submittedName>
        <fullName evidence="2">Uncharacterized protein</fullName>
    </submittedName>
</protein>
<organism evidence="2 3">
    <name type="scientific">Trichonephila inaurata madagascariensis</name>
    <dbReference type="NCBI Taxonomy" id="2747483"/>
    <lineage>
        <taxon>Eukaryota</taxon>
        <taxon>Metazoa</taxon>
        <taxon>Ecdysozoa</taxon>
        <taxon>Arthropoda</taxon>
        <taxon>Chelicerata</taxon>
        <taxon>Arachnida</taxon>
        <taxon>Araneae</taxon>
        <taxon>Araneomorphae</taxon>
        <taxon>Entelegynae</taxon>
        <taxon>Araneoidea</taxon>
        <taxon>Nephilidae</taxon>
        <taxon>Trichonephila</taxon>
        <taxon>Trichonephila inaurata</taxon>
    </lineage>
</organism>
<sequence>MLGDHNEMCPFIPLLKQEQQRNVDLKAAIPVLKAKLKDAEERLQFDVAGVAQWIHLFPSTFEKVLKDFLDDHYYRPGEPFTEEEEAELEKKLTGSLKSTAQHKRYEYNKLKDVIEKLDEEKANIDTVLQEVTLKVIAYDTELQRLLEQARDCRIAERTYDLQFQKLYRIYFPSEESFDQLSQKFEDRLNKAAELGIVLPPRSPVRSPFSPKA</sequence>
<name>A0A8X6Y9W6_9ARAC</name>
<evidence type="ECO:0000313" key="2">
    <source>
        <dbReference type="EMBL" id="GFY68846.1"/>
    </source>
</evidence>
<evidence type="ECO:0000256" key="1">
    <source>
        <dbReference type="SAM" id="Coils"/>
    </source>
</evidence>
<keyword evidence="1" id="KW-0175">Coiled coil</keyword>
<accession>A0A8X6Y9W6</accession>
<evidence type="ECO:0000313" key="3">
    <source>
        <dbReference type="Proteomes" id="UP000886998"/>
    </source>
</evidence>
<reference evidence="2" key="1">
    <citation type="submission" date="2020-08" db="EMBL/GenBank/DDBJ databases">
        <title>Multicomponent nature underlies the extraordinary mechanical properties of spider dragline silk.</title>
        <authorList>
            <person name="Kono N."/>
            <person name="Nakamura H."/>
            <person name="Mori M."/>
            <person name="Yoshida Y."/>
            <person name="Ohtoshi R."/>
            <person name="Malay A.D."/>
            <person name="Moran D.A.P."/>
            <person name="Tomita M."/>
            <person name="Numata K."/>
            <person name="Arakawa K."/>
        </authorList>
    </citation>
    <scope>NUCLEOTIDE SEQUENCE</scope>
</reference>
<dbReference type="Proteomes" id="UP000886998">
    <property type="component" value="Unassembled WGS sequence"/>
</dbReference>
<comment type="caution">
    <text evidence="2">The sequence shown here is derived from an EMBL/GenBank/DDBJ whole genome shotgun (WGS) entry which is preliminary data.</text>
</comment>